<evidence type="ECO:0000256" key="2">
    <source>
        <dbReference type="ARBA" id="ARBA00022490"/>
    </source>
</evidence>
<dbReference type="GO" id="GO:0048471">
    <property type="term" value="C:perinuclear region of cytoplasm"/>
    <property type="evidence" value="ECO:0000318"/>
    <property type="project" value="GO_Central"/>
</dbReference>
<dbReference type="GeneTree" id="ENSGT00950000183135"/>
<dbReference type="InParanoid" id="F6XDV6"/>
<protein>
    <submittedName>
        <fullName evidence="11">Uncharacterized LOC100175135</fullName>
    </submittedName>
</protein>
<feature type="compositionally biased region" description="Low complexity" evidence="9">
    <location>
        <begin position="95"/>
        <end position="115"/>
    </location>
</feature>
<reference evidence="12" key="1">
    <citation type="journal article" date="2002" name="Science">
        <title>The draft genome of Ciona intestinalis: insights into chordate and vertebrate origins.</title>
        <authorList>
            <person name="Dehal P."/>
            <person name="Satou Y."/>
            <person name="Campbell R.K."/>
            <person name="Chapman J."/>
            <person name="Degnan B."/>
            <person name="De Tomaso A."/>
            <person name="Davidson B."/>
            <person name="Di Gregorio A."/>
            <person name="Gelpke M."/>
            <person name="Goodstein D.M."/>
            <person name="Harafuji N."/>
            <person name="Hastings K.E."/>
            <person name="Ho I."/>
            <person name="Hotta K."/>
            <person name="Huang W."/>
            <person name="Kawashima T."/>
            <person name="Lemaire P."/>
            <person name="Martinez D."/>
            <person name="Meinertzhagen I.A."/>
            <person name="Necula S."/>
            <person name="Nonaka M."/>
            <person name="Putnam N."/>
            <person name="Rash S."/>
            <person name="Saiga H."/>
            <person name="Satake M."/>
            <person name="Terry A."/>
            <person name="Yamada L."/>
            <person name="Wang H.G."/>
            <person name="Awazu S."/>
            <person name="Azumi K."/>
            <person name="Boore J."/>
            <person name="Branno M."/>
            <person name="Chin-Bow S."/>
            <person name="DeSantis R."/>
            <person name="Doyle S."/>
            <person name="Francino P."/>
            <person name="Keys D.N."/>
            <person name="Haga S."/>
            <person name="Hayashi H."/>
            <person name="Hino K."/>
            <person name="Imai K.S."/>
            <person name="Inaba K."/>
            <person name="Kano S."/>
            <person name="Kobayashi K."/>
            <person name="Kobayashi M."/>
            <person name="Lee B.I."/>
            <person name="Makabe K.W."/>
            <person name="Manohar C."/>
            <person name="Matassi G."/>
            <person name="Medina M."/>
            <person name="Mochizuki Y."/>
            <person name="Mount S."/>
            <person name="Morishita T."/>
            <person name="Miura S."/>
            <person name="Nakayama A."/>
            <person name="Nishizaka S."/>
            <person name="Nomoto H."/>
            <person name="Ohta F."/>
            <person name="Oishi K."/>
            <person name="Rigoutsos I."/>
            <person name="Sano M."/>
            <person name="Sasaki A."/>
            <person name="Sasakura Y."/>
            <person name="Shoguchi E."/>
            <person name="Shin-i T."/>
            <person name="Spagnuolo A."/>
            <person name="Stainier D."/>
            <person name="Suzuki M.M."/>
            <person name="Tassy O."/>
            <person name="Takatori N."/>
            <person name="Tokuoka M."/>
            <person name="Yagi K."/>
            <person name="Yoshizaki F."/>
            <person name="Wada S."/>
            <person name="Zhang C."/>
            <person name="Hyatt P.D."/>
            <person name="Larimer F."/>
            <person name="Detter C."/>
            <person name="Doggett N."/>
            <person name="Glavina T."/>
            <person name="Hawkins T."/>
            <person name="Richardson P."/>
            <person name="Lucas S."/>
            <person name="Kohara Y."/>
            <person name="Levine M."/>
            <person name="Satoh N."/>
            <person name="Rokhsar D.S."/>
        </authorList>
    </citation>
    <scope>NUCLEOTIDE SEQUENCE [LARGE SCALE GENOMIC DNA]</scope>
</reference>
<feature type="compositionally biased region" description="Polar residues" evidence="9">
    <location>
        <begin position="24"/>
        <end position="33"/>
    </location>
</feature>
<keyword evidence="5" id="KW-0862">Zinc</keyword>
<gene>
    <name evidence="11" type="primary">LOC100175135</name>
</gene>
<feature type="domain" description="Nanos-type" evidence="10">
    <location>
        <begin position="152"/>
        <end position="206"/>
    </location>
</feature>
<comment type="subcellular location">
    <subcellularLocation>
        <location evidence="1">Cytoplasm</location>
    </subcellularLocation>
</comment>
<keyword evidence="3" id="KW-0479">Metal-binding</keyword>
<reference evidence="11" key="2">
    <citation type="submission" date="2025-08" db="UniProtKB">
        <authorList>
            <consortium name="Ensembl"/>
        </authorList>
    </citation>
    <scope>IDENTIFICATION</scope>
</reference>
<dbReference type="GO" id="GO:0003729">
    <property type="term" value="F:mRNA binding"/>
    <property type="evidence" value="ECO:0000318"/>
    <property type="project" value="GO_Central"/>
</dbReference>
<dbReference type="STRING" id="7719.ENSCINP00000009192"/>
<proteinExistence type="inferred from homology"/>
<dbReference type="InterPro" id="IPR038129">
    <property type="entry name" value="Nanos_sf"/>
</dbReference>
<evidence type="ECO:0000256" key="8">
    <source>
        <dbReference type="PROSITE-ProRule" id="PRU00855"/>
    </source>
</evidence>
<dbReference type="GO" id="GO:0017148">
    <property type="term" value="P:negative regulation of translation"/>
    <property type="evidence" value="ECO:0000318"/>
    <property type="project" value="GO_Central"/>
</dbReference>
<dbReference type="OrthoDB" id="10010129at2759"/>
<evidence type="ECO:0000256" key="9">
    <source>
        <dbReference type="SAM" id="MobiDB-lite"/>
    </source>
</evidence>
<evidence type="ECO:0000313" key="11">
    <source>
        <dbReference type="Ensembl" id="ENSCINP00000009192.3"/>
    </source>
</evidence>
<dbReference type="KEGG" id="cin:100175135"/>
<dbReference type="GO" id="GO:0048477">
    <property type="term" value="P:oogenesis"/>
    <property type="evidence" value="ECO:0000318"/>
    <property type="project" value="GO_Central"/>
</dbReference>
<accession>F6XDV6</accession>
<name>F6XDV6_CIOIN</name>
<dbReference type="RefSeq" id="XP_002130327.1">
    <property type="nucleotide sequence ID" value="XM_002130291.4"/>
</dbReference>
<feature type="region of interest" description="Disordered" evidence="9">
    <location>
        <begin position="93"/>
        <end position="115"/>
    </location>
</feature>
<dbReference type="PANTHER" id="PTHR12887">
    <property type="entry name" value="NANOS PROTEIN"/>
    <property type="match status" value="1"/>
</dbReference>
<dbReference type="Gene3D" id="4.10.60.30">
    <property type="entry name" value="Nanos, RNA-binding domain"/>
    <property type="match status" value="1"/>
</dbReference>
<dbReference type="Ensembl" id="ENSCINT00000009192.3">
    <property type="protein sequence ID" value="ENSCINP00000009192.3"/>
    <property type="gene ID" value="ENSCING00000004449.3"/>
</dbReference>
<dbReference type="HOGENOM" id="CLU_1204432_0_0_1"/>
<feature type="region of interest" description="Disordered" evidence="9">
    <location>
        <begin position="17"/>
        <end position="40"/>
    </location>
</feature>
<organism evidence="11 12">
    <name type="scientific">Ciona intestinalis</name>
    <name type="common">Transparent sea squirt</name>
    <name type="synonym">Ascidia intestinalis</name>
    <dbReference type="NCBI Taxonomy" id="7719"/>
    <lineage>
        <taxon>Eukaryota</taxon>
        <taxon>Metazoa</taxon>
        <taxon>Chordata</taxon>
        <taxon>Tunicata</taxon>
        <taxon>Ascidiacea</taxon>
        <taxon>Phlebobranchia</taxon>
        <taxon>Cionidae</taxon>
        <taxon>Ciona</taxon>
    </lineage>
</organism>
<sequence>MDYCVFNDYFGLSNILQREDRNNETQPPQQDIPSPTPHNGMAWLDEKCNEIIEKHTSMLTPPPTHSGALLGPTQNSGSLFRERGLLRHNHEDELTNSSMTSPPHTSNPTSPVVSPYPTTNISLKQSSQRLKQPHVPRFSFPRYSNNRRGYPGCSFCRNNKEVDEWVTSHQLKDALNRVTCPVLRRYECPLCLASGDNAHTLGHCPLNPDRKSSLPLAVRLKTNATGKLKL</sequence>
<keyword evidence="6 8" id="KW-0810">Translation regulation</keyword>
<dbReference type="InterPro" id="IPR008705">
    <property type="entry name" value="Nanos/Xcar2"/>
</dbReference>
<reference evidence="11" key="3">
    <citation type="submission" date="2025-09" db="UniProtKB">
        <authorList>
            <consortium name="Ensembl"/>
        </authorList>
    </citation>
    <scope>IDENTIFICATION</scope>
</reference>
<evidence type="ECO:0000259" key="10">
    <source>
        <dbReference type="PROSITE" id="PS51522"/>
    </source>
</evidence>
<keyword evidence="7 8" id="KW-0694">RNA-binding</keyword>
<keyword evidence="12" id="KW-1185">Reference proteome</keyword>
<evidence type="ECO:0000256" key="7">
    <source>
        <dbReference type="ARBA" id="ARBA00022884"/>
    </source>
</evidence>
<dbReference type="AlphaFoldDB" id="F6XDV6"/>
<keyword evidence="2" id="KW-0963">Cytoplasm</keyword>
<dbReference type="PROSITE" id="PS51522">
    <property type="entry name" value="ZF_NANOS"/>
    <property type="match status" value="1"/>
</dbReference>
<comment type="similarity">
    <text evidence="8">Belongs to the nanos family.</text>
</comment>
<keyword evidence="4 8" id="KW-0863">Zinc-finger</keyword>
<dbReference type="GO" id="GO:0008270">
    <property type="term" value="F:zinc ion binding"/>
    <property type="evidence" value="ECO:0007669"/>
    <property type="project" value="UniProtKB-KW"/>
</dbReference>
<dbReference type="Pfam" id="PF05741">
    <property type="entry name" value="zf-nanos"/>
    <property type="match status" value="1"/>
</dbReference>
<evidence type="ECO:0000256" key="6">
    <source>
        <dbReference type="ARBA" id="ARBA00022845"/>
    </source>
</evidence>
<evidence type="ECO:0000256" key="5">
    <source>
        <dbReference type="ARBA" id="ARBA00022833"/>
    </source>
</evidence>
<evidence type="ECO:0000313" key="12">
    <source>
        <dbReference type="Proteomes" id="UP000008144"/>
    </source>
</evidence>
<dbReference type="InterPro" id="IPR024161">
    <property type="entry name" value="Znf_nanos-typ"/>
</dbReference>
<dbReference type="GeneID" id="100175135"/>
<accession>A0A1W2WG45</accession>
<evidence type="ECO:0000256" key="3">
    <source>
        <dbReference type="ARBA" id="ARBA00022723"/>
    </source>
</evidence>
<evidence type="ECO:0000256" key="1">
    <source>
        <dbReference type="ARBA" id="ARBA00004496"/>
    </source>
</evidence>
<evidence type="ECO:0000256" key="4">
    <source>
        <dbReference type="ARBA" id="ARBA00022771"/>
    </source>
</evidence>
<dbReference type="Proteomes" id="UP000008144">
    <property type="component" value="Unassembled WGS sequence"/>
</dbReference>